<comment type="similarity">
    <text evidence="2">Belongs to the FAD-binding oxidoreductase/transferase type 4 family.</text>
</comment>
<name>A0A1R2BAD1_9CILI</name>
<dbReference type="SUPFAM" id="SSF56176">
    <property type="entry name" value="FAD-binding/transporter-associated domain-like"/>
    <property type="match status" value="1"/>
</dbReference>
<keyword evidence="3" id="KW-0285">Flavoprotein</keyword>
<keyword evidence="4" id="KW-0274">FAD</keyword>
<organism evidence="7 8">
    <name type="scientific">Stentor coeruleus</name>
    <dbReference type="NCBI Taxonomy" id="5963"/>
    <lineage>
        <taxon>Eukaryota</taxon>
        <taxon>Sar</taxon>
        <taxon>Alveolata</taxon>
        <taxon>Ciliophora</taxon>
        <taxon>Postciliodesmatophora</taxon>
        <taxon>Heterotrichea</taxon>
        <taxon>Heterotrichida</taxon>
        <taxon>Stentoridae</taxon>
        <taxon>Stentor</taxon>
    </lineage>
</organism>
<dbReference type="InterPro" id="IPR051264">
    <property type="entry name" value="FAD-oxidored/transferase_4"/>
</dbReference>
<dbReference type="Pfam" id="PF02913">
    <property type="entry name" value="FAD-oxidase_C"/>
    <property type="match status" value="1"/>
</dbReference>
<dbReference type="PANTHER" id="PTHR43716">
    <property type="entry name" value="D-2-HYDROXYGLUTARATE DEHYDROGENASE, MITOCHONDRIAL"/>
    <property type="match status" value="1"/>
</dbReference>
<evidence type="ECO:0000259" key="6">
    <source>
        <dbReference type="PROSITE" id="PS51387"/>
    </source>
</evidence>
<dbReference type="InterPro" id="IPR016166">
    <property type="entry name" value="FAD-bd_PCMH"/>
</dbReference>
<dbReference type="InterPro" id="IPR006094">
    <property type="entry name" value="Oxid_FAD_bind_N"/>
</dbReference>
<evidence type="ECO:0000313" key="7">
    <source>
        <dbReference type="EMBL" id="OMJ73714.1"/>
    </source>
</evidence>
<dbReference type="Gene3D" id="3.30.70.2190">
    <property type="match status" value="1"/>
</dbReference>
<dbReference type="OrthoDB" id="5332616at2759"/>
<evidence type="ECO:0000256" key="5">
    <source>
        <dbReference type="ARBA" id="ARBA00023002"/>
    </source>
</evidence>
<dbReference type="Pfam" id="PF01565">
    <property type="entry name" value="FAD_binding_4"/>
    <property type="match status" value="1"/>
</dbReference>
<reference evidence="7 8" key="1">
    <citation type="submission" date="2016-11" db="EMBL/GenBank/DDBJ databases">
        <title>The macronuclear genome of Stentor coeruleus: a giant cell with tiny introns.</title>
        <authorList>
            <person name="Slabodnick M."/>
            <person name="Ruby J.G."/>
            <person name="Reiff S.B."/>
            <person name="Swart E.C."/>
            <person name="Gosai S."/>
            <person name="Prabakaran S."/>
            <person name="Witkowska E."/>
            <person name="Larue G.E."/>
            <person name="Fisher S."/>
            <person name="Freeman R.M."/>
            <person name="Gunawardena J."/>
            <person name="Chu W."/>
            <person name="Stover N.A."/>
            <person name="Gregory B.D."/>
            <person name="Nowacki M."/>
            <person name="Derisi J."/>
            <person name="Roy S.W."/>
            <person name="Marshall W.F."/>
            <person name="Sood P."/>
        </authorList>
    </citation>
    <scope>NUCLEOTIDE SEQUENCE [LARGE SCALE GENOMIC DNA]</scope>
    <source>
        <strain evidence="7">WM001</strain>
    </source>
</reference>
<dbReference type="InterPro" id="IPR004113">
    <property type="entry name" value="FAD-bd_oxidored_4_C"/>
</dbReference>
<evidence type="ECO:0000313" key="8">
    <source>
        <dbReference type="Proteomes" id="UP000187209"/>
    </source>
</evidence>
<dbReference type="InterPro" id="IPR016171">
    <property type="entry name" value="Vanillyl_alc_oxidase_C-sub2"/>
</dbReference>
<dbReference type="PROSITE" id="PS51387">
    <property type="entry name" value="FAD_PCMH"/>
    <property type="match status" value="1"/>
</dbReference>
<comment type="caution">
    <text evidence="7">The sequence shown here is derived from an EMBL/GenBank/DDBJ whole genome shotgun (WGS) entry which is preliminary data.</text>
</comment>
<dbReference type="FunFam" id="1.10.45.10:FF:000001">
    <property type="entry name" value="D-lactate dehydrogenase mitochondrial"/>
    <property type="match status" value="1"/>
</dbReference>
<evidence type="ECO:0000256" key="1">
    <source>
        <dbReference type="ARBA" id="ARBA00001974"/>
    </source>
</evidence>
<dbReference type="GO" id="GO:0005739">
    <property type="term" value="C:mitochondrion"/>
    <property type="evidence" value="ECO:0007669"/>
    <property type="project" value="TreeGrafter"/>
</dbReference>
<proteinExistence type="inferred from homology"/>
<dbReference type="Gene3D" id="3.30.465.10">
    <property type="match status" value="1"/>
</dbReference>
<accession>A0A1R2BAD1</accession>
<dbReference type="FunFam" id="3.30.465.10:FF:000001">
    <property type="entry name" value="D-2-hydroxyglutarate dehydrogenase, mitochondrial"/>
    <property type="match status" value="1"/>
</dbReference>
<dbReference type="SUPFAM" id="SSF55103">
    <property type="entry name" value="FAD-linked oxidases, C-terminal domain"/>
    <property type="match status" value="1"/>
</dbReference>
<dbReference type="Gene3D" id="3.30.43.10">
    <property type="entry name" value="Uridine Diphospho-n-acetylenolpyruvylglucosamine Reductase, domain 2"/>
    <property type="match status" value="1"/>
</dbReference>
<feature type="domain" description="FAD-binding PCMH-type" evidence="6">
    <location>
        <begin position="47"/>
        <end position="226"/>
    </location>
</feature>
<dbReference type="InterPro" id="IPR036318">
    <property type="entry name" value="FAD-bd_PCMH-like_sf"/>
</dbReference>
<dbReference type="Gene3D" id="3.30.70.2740">
    <property type="match status" value="1"/>
</dbReference>
<evidence type="ECO:0000256" key="3">
    <source>
        <dbReference type="ARBA" id="ARBA00022630"/>
    </source>
</evidence>
<protein>
    <recommendedName>
        <fullName evidence="6">FAD-binding PCMH-type domain-containing protein</fullName>
    </recommendedName>
</protein>
<dbReference type="EMBL" id="MPUH01000801">
    <property type="protein sequence ID" value="OMJ73714.1"/>
    <property type="molecule type" value="Genomic_DNA"/>
</dbReference>
<comment type="cofactor">
    <cofactor evidence="1">
        <name>FAD</name>
        <dbReference type="ChEBI" id="CHEBI:57692"/>
    </cofactor>
</comment>
<dbReference type="InterPro" id="IPR016164">
    <property type="entry name" value="FAD-linked_Oxase-like_C"/>
</dbReference>
<dbReference type="FunFam" id="3.30.43.10:FF:000011">
    <property type="entry name" value="D-lactate dehydrogenase (Cytochrome)"/>
    <property type="match status" value="1"/>
</dbReference>
<dbReference type="GO" id="GO:0071949">
    <property type="term" value="F:FAD binding"/>
    <property type="evidence" value="ECO:0007669"/>
    <property type="project" value="InterPro"/>
</dbReference>
<keyword evidence="5" id="KW-0560">Oxidoreductase</keyword>
<dbReference type="Proteomes" id="UP000187209">
    <property type="component" value="Unassembled WGS sequence"/>
</dbReference>
<gene>
    <name evidence="7" type="ORF">SteCoe_27527</name>
</gene>
<dbReference type="PANTHER" id="PTHR43716:SF1">
    <property type="entry name" value="D-2-HYDROXYGLUTARATE DEHYDROGENASE, MITOCHONDRIAL"/>
    <property type="match status" value="1"/>
</dbReference>
<sequence>MKKFFRCFSHLQEVKDSHISFFRSILPSTSIETEDLSTYTSDWLKVHKGSSKLVLKPTTTDQVSEILKYCNLERLGLVPQSGNTSQVGGAVPVQNEIILSMKNLNKILDLDDIQGIVWCEAGVILENLMKFVGKKGWMIPLDLGSKGSCMIGGNVATNAGGLRYIRYGSLNGNVLGLEVVIPSGEILSDLKALRKDNTGLNLKQLFIGSEGILGVITKVALLLPPKPSSMQLAFLGCTSYEKVVKALTSAKASLGEILSAFEFIDSQTMEIILKRIPRTRYPLASPHNFYILIETSGSHSESDKEKMEHFLESAVESNLITDGVVAQDTSQSENFWRIREGGLLALRQEAVDLHQFDFSLRIPEMYNFVEVVREKVGNAGKVTAYGHVGDGNLHMYVLGDGKNNLENLIYPFLYEEIERRNGSISAEHGIGLFKQGLIGYTKSETNIKYMKAVKDVFDPRGIMNPFKIF</sequence>
<dbReference type="InterPro" id="IPR016169">
    <property type="entry name" value="FAD-bd_PCMH_sub2"/>
</dbReference>
<dbReference type="FunFam" id="3.30.70.2190:FF:000001">
    <property type="entry name" value="D-2-hydroxyglutarate dehydrogenase mitochondrial"/>
    <property type="match status" value="1"/>
</dbReference>
<dbReference type="GO" id="GO:0016491">
    <property type="term" value="F:oxidoreductase activity"/>
    <property type="evidence" value="ECO:0007669"/>
    <property type="project" value="UniProtKB-KW"/>
</dbReference>
<dbReference type="AlphaFoldDB" id="A0A1R2BAD1"/>
<keyword evidence="8" id="KW-1185">Reference proteome</keyword>
<dbReference type="InterPro" id="IPR016167">
    <property type="entry name" value="FAD-bd_PCMH_sub1"/>
</dbReference>
<evidence type="ECO:0000256" key="4">
    <source>
        <dbReference type="ARBA" id="ARBA00022827"/>
    </source>
</evidence>
<evidence type="ECO:0000256" key="2">
    <source>
        <dbReference type="ARBA" id="ARBA00008000"/>
    </source>
</evidence>
<dbReference type="Gene3D" id="1.10.45.10">
    <property type="entry name" value="Vanillyl-alcohol Oxidase, Chain A, domain 4"/>
    <property type="match status" value="1"/>
</dbReference>